<feature type="transmembrane region" description="Helical" evidence="1">
    <location>
        <begin position="114"/>
        <end position="132"/>
    </location>
</feature>
<protein>
    <submittedName>
        <fullName evidence="3">CPBP family intramembrane metalloprotease</fullName>
    </submittedName>
</protein>
<feature type="transmembrane region" description="Helical" evidence="1">
    <location>
        <begin position="175"/>
        <end position="198"/>
    </location>
</feature>
<dbReference type="GO" id="GO:0008237">
    <property type="term" value="F:metallopeptidase activity"/>
    <property type="evidence" value="ECO:0007669"/>
    <property type="project" value="UniProtKB-KW"/>
</dbReference>
<feature type="transmembrane region" description="Helical" evidence="1">
    <location>
        <begin position="12"/>
        <end position="32"/>
    </location>
</feature>
<dbReference type="RefSeq" id="WP_182281335.1">
    <property type="nucleotide sequence ID" value="NZ_JABTCO010000008.1"/>
</dbReference>
<organism evidence="3 4">
    <name type="scientific">Staphylococcus coagulans</name>
    <dbReference type="NCBI Taxonomy" id="74706"/>
    <lineage>
        <taxon>Bacteria</taxon>
        <taxon>Bacillati</taxon>
        <taxon>Bacillota</taxon>
        <taxon>Bacilli</taxon>
        <taxon>Bacillales</taxon>
        <taxon>Staphylococcaceae</taxon>
        <taxon>Staphylococcus</taxon>
    </lineage>
</organism>
<name>A0A9X0TLT6_9STAP</name>
<evidence type="ECO:0000313" key="3">
    <source>
        <dbReference type="EMBL" id="MBA8777590.1"/>
    </source>
</evidence>
<dbReference type="InterPro" id="IPR003675">
    <property type="entry name" value="Rce1/LyrA-like_dom"/>
</dbReference>
<accession>A0A9X0TLT6</accession>
<keyword evidence="1" id="KW-0472">Membrane</keyword>
<dbReference type="GO" id="GO:0080120">
    <property type="term" value="P:CAAX-box protein maturation"/>
    <property type="evidence" value="ECO:0007669"/>
    <property type="project" value="UniProtKB-ARBA"/>
</dbReference>
<dbReference type="AlphaFoldDB" id="A0A9X0TLT6"/>
<keyword evidence="3" id="KW-0378">Hydrolase</keyword>
<dbReference type="Pfam" id="PF02517">
    <property type="entry name" value="Rce1-like"/>
    <property type="match status" value="1"/>
</dbReference>
<feature type="transmembrane region" description="Helical" evidence="1">
    <location>
        <begin position="205"/>
        <end position="222"/>
    </location>
</feature>
<gene>
    <name evidence="3" type="ORF">HR081_12000</name>
</gene>
<keyword evidence="3" id="KW-0482">Metalloprotease</keyword>
<dbReference type="EMBL" id="JABTCN010000065">
    <property type="protein sequence ID" value="MBA8777590.1"/>
    <property type="molecule type" value="Genomic_DNA"/>
</dbReference>
<dbReference type="GO" id="GO:0004175">
    <property type="term" value="F:endopeptidase activity"/>
    <property type="evidence" value="ECO:0007669"/>
    <property type="project" value="UniProtKB-ARBA"/>
</dbReference>
<comment type="caution">
    <text evidence="3">The sequence shown here is derived from an EMBL/GenBank/DDBJ whole genome shotgun (WGS) entry which is preliminary data.</text>
</comment>
<feature type="transmembrane region" description="Helical" evidence="1">
    <location>
        <begin position="79"/>
        <end position="102"/>
    </location>
</feature>
<feature type="transmembrane region" description="Helical" evidence="1">
    <location>
        <begin position="152"/>
        <end position="169"/>
    </location>
</feature>
<proteinExistence type="predicted"/>
<evidence type="ECO:0000313" key="4">
    <source>
        <dbReference type="Proteomes" id="UP000524893"/>
    </source>
</evidence>
<evidence type="ECO:0000256" key="1">
    <source>
        <dbReference type="SAM" id="Phobius"/>
    </source>
</evidence>
<keyword evidence="1" id="KW-0812">Transmembrane</keyword>
<sequence length="276" mass="31066">MLKNIIKIIGMCLVLFVIVVFSQNLAVLWHLLDLKGVEYLLHGVTYGVIFIFLMKLLIYKGLKRDWAYFRVKRFSGLRFCIMLGVLLPVFVIAIYIIFVPGVFYWTPIGKVTDYSAMLIEAVFIGGIVAPIVEEMMFRGVLLKYIEVKTNRVWAIGVTSVLFGFIHLFNGKLVDLDFVLLVVGGTMVGVMFGITVYTFNSIWASVILHALWNITGGLFPMVTSKSDYGIVQYVIQSHNPLVTGGQYGMDASLISILGYASVILMMIYRQRTAKVNM</sequence>
<dbReference type="PANTHER" id="PTHR39430:SF1">
    <property type="entry name" value="PROTEASE"/>
    <property type="match status" value="1"/>
</dbReference>
<dbReference type="Proteomes" id="UP000524893">
    <property type="component" value="Unassembled WGS sequence"/>
</dbReference>
<reference evidence="3 4" key="1">
    <citation type="journal article" date="2020" name="Access Microbiol">
        <title>Isolation and genome sequencing of Staphylococcus schleiferi subspecies coagulans from Antarctic seals.</title>
        <authorList>
            <person name="Foster G."/>
            <person name="Robb A."/>
            <person name="Paterson G.K."/>
        </authorList>
    </citation>
    <scope>NUCLEOTIDE SEQUENCE [LARGE SCALE GENOMIC DNA]</scope>
    <source>
        <strain evidence="3 4">M615/02/4</strain>
    </source>
</reference>
<keyword evidence="3" id="KW-0645">Protease</keyword>
<evidence type="ECO:0000259" key="2">
    <source>
        <dbReference type="Pfam" id="PF02517"/>
    </source>
</evidence>
<dbReference type="PANTHER" id="PTHR39430">
    <property type="entry name" value="MEMBRANE-ASSOCIATED PROTEASE-RELATED"/>
    <property type="match status" value="1"/>
</dbReference>
<feature type="transmembrane region" description="Helical" evidence="1">
    <location>
        <begin position="39"/>
        <end position="58"/>
    </location>
</feature>
<feature type="transmembrane region" description="Helical" evidence="1">
    <location>
        <begin position="246"/>
        <end position="267"/>
    </location>
</feature>
<feature type="domain" description="CAAX prenyl protease 2/Lysostaphin resistance protein A-like" evidence="2">
    <location>
        <begin position="121"/>
        <end position="213"/>
    </location>
</feature>
<keyword evidence="1" id="KW-1133">Transmembrane helix</keyword>